<keyword evidence="5 12" id="KW-0812">Transmembrane</keyword>
<dbReference type="InterPro" id="IPR003594">
    <property type="entry name" value="HATPase_dom"/>
</dbReference>
<dbReference type="EMBL" id="SLVV01000008">
    <property type="protein sequence ID" value="TCN24090.1"/>
    <property type="molecule type" value="Genomic_DNA"/>
</dbReference>
<evidence type="ECO:0000256" key="8">
    <source>
        <dbReference type="ARBA" id="ARBA00022840"/>
    </source>
</evidence>
<feature type="transmembrane region" description="Helical" evidence="12">
    <location>
        <begin position="312"/>
        <end position="335"/>
    </location>
</feature>
<evidence type="ECO:0000256" key="9">
    <source>
        <dbReference type="ARBA" id="ARBA00022989"/>
    </source>
</evidence>
<dbReference type="PANTHER" id="PTHR34220:SF11">
    <property type="entry name" value="SENSOR PROTEIN KINASE HPTS"/>
    <property type="match status" value="1"/>
</dbReference>
<evidence type="ECO:0000256" key="7">
    <source>
        <dbReference type="ARBA" id="ARBA00022777"/>
    </source>
</evidence>
<reference evidence="14 15" key="1">
    <citation type="journal article" date="2015" name="Stand. Genomic Sci.">
        <title>Genomic Encyclopedia of Bacterial and Archaeal Type Strains, Phase III: the genomes of soil and plant-associated and newly described type strains.</title>
        <authorList>
            <person name="Whitman W.B."/>
            <person name="Woyke T."/>
            <person name="Klenk H.P."/>
            <person name="Zhou Y."/>
            <person name="Lilburn T.G."/>
            <person name="Beck B.J."/>
            <person name="De Vos P."/>
            <person name="Vandamme P."/>
            <person name="Eisen J.A."/>
            <person name="Garrity G."/>
            <person name="Hugenholtz P."/>
            <person name="Kyrpides N.C."/>
        </authorList>
    </citation>
    <scope>NUCLEOTIDE SEQUENCE [LARGE SCALE GENOMIC DNA]</scope>
    <source>
        <strain evidence="14 15">CV53</strain>
    </source>
</reference>
<keyword evidence="7 14" id="KW-0418">Kinase</keyword>
<evidence type="ECO:0000256" key="10">
    <source>
        <dbReference type="ARBA" id="ARBA00023012"/>
    </source>
</evidence>
<accession>A0A4V2RDA5</accession>
<protein>
    <submittedName>
        <fullName evidence="14">Two-component system sensor histidine kinase YesM</fullName>
    </submittedName>
</protein>
<dbReference type="Gene3D" id="6.10.340.10">
    <property type="match status" value="1"/>
</dbReference>
<dbReference type="Gene3D" id="3.30.450.20">
    <property type="entry name" value="PAS domain"/>
    <property type="match status" value="1"/>
</dbReference>
<dbReference type="InterPro" id="IPR010559">
    <property type="entry name" value="Sig_transdc_His_kin_internal"/>
</dbReference>
<dbReference type="Pfam" id="PF00672">
    <property type="entry name" value="HAMP"/>
    <property type="match status" value="1"/>
</dbReference>
<gene>
    <name evidence="14" type="ORF">EV146_108200</name>
</gene>
<keyword evidence="15" id="KW-1185">Reference proteome</keyword>
<dbReference type="InterPro" id="IPR003660">
    <property type="entry name" value="HAMP_dom"/>
</dbReference>
<dbReference type="Gene3D" id="3.30.565.10">
    <property type="entry name" value="Histidine kinase-like ATPase, C-terminal domain"/>
    <property type="match status" value="1"/>
</dbReference>
<feature type="domain" description="HAMP" evidence="13">
    <location>
        <begin position="335"/>
        <end position="387"/>
    </location>
</feature>
<sequence>MDKHLRRGWSIRTKLILFLMAVTVLPSSFAIAITYFHTTRSLNEQVVTGNQEVIENGKQDITTYLEDFSYIQTTLYRYTPLMNVLRDGVSDDLVSNQEEINRILIYLFNTRAEIEQMHLYIHEGKDSYTNYHSALSGRGTYENVYEHPYYNKFSRSNPNDNTMIEPPHEIYSYNNLSMIPNSQKKNVLSFHNIIRDVPYSDPLAFLSVDINLSQIESIAERLYTKGAEDFYLMNEEGRIVYSSESELIGKPNRQEWYKRLKQAPEKAQSMEWKDGNFSGVIIYDEFSDSLNGWHIVKRIPYDLLYQGARETALMNILIGLGSLVIVVLATMVISFKFTEPIKVLIANMKKVEKGVFQADFDTLGNDEFGMLGRHFKMMIATINDLIQREYKLEIENKSAQLKVLQSQINPHFLYNALQSIGTLALKHKAVPVYSLLTSLSKIMRYSMNMKDDIVPLSDEVLHVKSYLQLQKQRFGDRFEYEILIQPEVDSIQVPKMILQPIVENSFKHGFDQTEGPAFIQLEAGMQENGRVRITIKDNGTGISEADARRLQEDFGRSSKYGRDGDSIGLRNIFDRLKIYYQNDAAIRIEGAENGGFTVTFDIPSAISKEDSPS</sequence>
<keyword evidence="6" id="KW-0547">Nucleotide-binding</keyword>
<comment type="subcellular location">
    <subcellularLocation>
        <location evidence="1">Cell membrane</location>
        <topology evidence="1">Multi-pass membrane protein</topology>
    </subcellularLocation>
</comment>
<dbReference type="Pfam" id="PF06580">
    <property type="entry name" value="His_kinase"/>
    <property type="match status" value="1"/>
</dbReference>
<evidence type="ECO:0000256" key="5">
    <source>
        <dbReference type="ARBA" id="ARBA00022692"/>
    </source>
</evidence>
<dbReference type="InterPro" id="IPR050640">
    <property type="entry name" value="Bact_2-comp_sensor_kinase"/>
</dbReference>
<keyword evidence="3" id="KW-0597">Phosphoprotein</keyword>
<dbReference type="GO" id="GO:0005886">
    <property type="term" value="C:plasma membrane"/>
    <property type="evidence" value="ECO:0007669"/>
    <property type="project" value="UniProtKB-SubCell"/>
</dbReference>
<proteinExistence type="predicted"/>
<keyword evidence="2" id="KW-1003">Cell membrane</keyword>
<dbReference type="InterPro" id="IPR036890">
    <property type="entry name" value="HATPase_C_sf"/>
</dbReference>
<dbReference type="SUPFAM" id="SSF55874">
    <property type="entry name" value="ATPase domain of HSP90 chaperone/DNA topoisomerase II/histidine kinase"/>
    <property type="match status" value="1"/>
</dbReference>
<keyword evidence="11 12" id="KW-0472">Membrane</keyword>
<dbReference type="GO" id="GO:0000155">
    <property type="term" value="F:phosphorelay sensor kinase activity"/>
    <property type="evidence" value="ECO:0007669"/>
    <property type="project" value="InterPro"/>
</dbReference>
<evidence type="ECO:0000256" key="6">
    <source>
        <dbReference type="ARBA" id="ARBA00022741"/>
    </source>
</evidence>
<dbReference type="SUPFAM" id="SSF158472">
    <property type="entry name" value="HAMP domain-like"/>
    <property type="match status" value="1"/>
</dbReference>
<dbReference type="CDD" id="cd06225">
    <property type="entry name" value="HAMP"/>
    <property type="match status" value="1"/>
</dbReference>
<evidence type="ECO:0000256" key="11">
    <source>
        <dbReference type="ARBA" id="ARBA00023136"/>
    </source>
</evidence>
<dbReference type="SMART" id="SM00304">
    <property type="entry name" value="HAMP"/>
    <property type="match status" value="1"/>
</dbReference>
<keyword evidence="4" id="KW-0808">Transferase</keyword>
<evidence type="ECO:0000256" key="12">
    <source>
        <dbReference type="SAM" id="Phobius"/>
    </source>
</evidence>
<evidence type="ECO:0000256" key="3">
    <source>
        <dbReference type="ARBA" id="ARBA00022553"/>
    </source>
</evidence>
<dbReference type="PANTHER" id="PTHR34220">
    <property type="entry name" value="SENSOR HISTIDINE KINASE YPDA"/>
    <property type="match status" value="1"/>
</dbReference>
<dbReference type="AlphaFoldDB" id="A0A4V2RDA5"/>
<dbReference type="GO" id="GO:0005524">
    <property type="term" value="F:ATP binding"/>
    <property type="evidence" value="ECO:0007669"/>
    <property type="project" value="UniProtKB-KW"/>
</dbReference>
<evidence type="ECO:0000256" key="2">
    <source>
        <dbReference type="ARBA" id="ARBA00022475"/>
    </source>
</evidence>
<evidence type="ECO:0000259" key="13">
    <source>
        <dbReference type="PROSITE" id="PS50885"/>
    </source>
</evidence>
<dbReference type="PROSITE" id="PS50885">
    <property type="entry name" value="HAMP"/>
    <property type="match status" value="1"/>
</dbReference>
<evidence type="ECO:0000313" key="14">
    <source>
        <dbReference type="EMBL" id="TCN24090.1"/>
    </source>
</evidence>
<keyword evidence="9 12" id="KW-1133">Transmembrane helix</keyword>
<evidence type="ECO:0000256" key="1">
    <source>
        <dbReference type="ARBA" id="ARBA00004651"/>
    </source>
</evidence>
<dbReference type="Pfam" id="PF02518">
    <property type="entry name" value="HATPase_c"/>
    <property type="match status" value="1"/>
</dbReference>
<organism evidence="14 15">
    <name type="scientific">Mesobacillus foraminis</name>
    <dbReference type="NCBI Taxonomy" id="279826"/>
    <lineage>
        <taxon>Bacteria</taxon>
        <taxon>Bacillati</taxon>
        <taxon>Bacillota</taxon>
        <taxon>Bacilli</taxon>
        <taxon>Bacillales</taxon>
        <taxon>Bacillaceae</taxon>
        <taxon>Mesobacillus</taxon>
    </lineage>
</organism>
<dbReference type="RefSeq" id="WP_241993929.1">
    <property type="nucleotide sequence ID" value="NZ_JABUHM010000007.1"/>
</dbReference>
<keyword evidence="10" id="KW-0902">Two-component regulatory system</keyword>
<comment type="caution">
    <text evidence="14">The sequence shown here is derived from an EMBL/GenBank/DDBJ whole genome shotgun (WGS) entry which is preliminary data.</text>
</comment>
<name>A0A4V2RDA5_9BACI</name>
<dbReference type="Proteomes" id="UP000295689">
    <property type="component" value="Unassembled WGS sequence"/>
</dbReference>
<keyword evidence="8" id="KW-0067">ATP-binding</keyword>
<evidence type="ECO:0000313" key="15">
    <source>
        <dbReference type="Proteomes" id="UP000295689"/>
    </source>
</evidence>
<evidence type="ECO:0000256" key="4">
    <source>
        <dbReference type="ARBA" id="ARBA00022679"/>
    </source>
</evidence>